<accession>A0A9D2JGM6</accession>
<evidence type="ECO:0000256" key="1">
    <source>
        <dbReference type="ARBA" id="ARBA00022598"/>
    </source>
</evidence>
<dbReference type="InterPro" id="IPR048267">
    <property type="entry name" value="Arginosuc_syn_N"/>
</dbReference>
<dbReference type="PANTHER" id="PTHR11587:SF2">
    <property type="entry name" value="ARGININOSUCCINATE SYNTHASE"/>
    <property type="match status" value="1"/>
</dbReference>
<dbReference type="GO" id="GO:0000050">
    <property type="term" value="P:urea cycle"/>
    <property type="evidence" value="ECO:0007669"/>
    <property type="project" value="TreeGrafter"/>
</dbReference>
<dbReference type="GO" id="GO:0005737">
    <property type="term" value="C:cytoplasm"/>
    <property type="evidence" value="ECO:0007669"/>
    <property type="project" value="TreeGrafter"/>
</dbReference>
<keyword evidence="2" id="KW-0547">Nucleotide-binding</keyword>
<dbReference type="GO" id="GO:0004055">
    <property type="term" value="F:argininosuccinate synthase activity"/>
    <property type="evidence" value="ECO:0007669"/>
    <property type="project" value="InterPro"/>
</dbReference>
<proteinExistence type="predicted"/>
<dbReference type="Gene3D" id="3.40.50.620">
    <property type="entry name" value="HUPs"/>
    <property type="match status" value="1"/>
</dbReference>
<sequence>MKKNKEDIKKVVLAYSGGLDTSIIIPWLKENYNNCEVIAVSGDVGQGTELDGLEEKAIKTGAS</sequence>
<feature type="domain" description="Arginosuccinate synthase-like N-terminal" evidence="4">
    <location>
        <begin position="10"/>
        <end position="62"/>
    </location>
</feature>
<organism evidence="5 6">
    <name type="scientific">Candidatus Gemmiger excrementavium</name>
    <dbReference type="NCBI Taxonomy" id="2838608"/>
    <lineage>
        <taxon>Bacteria</taxon>
        <taxon>Bacillati</taxon>
        <taxon>Bacillota</taxon>
        <taxon>Clostridia</taxon>
        <taxon>Eubacteriales</taxon>
        <taxon>Gemmiger</taxon>
    </lineage>
</organism>
<keyword evidence="3" id="KW-0067">ATP-binding</keyword>
<protein>
    <submittedName>
        <fullName evidence="5">Argininosuccinate synthase</fullName>
    </submittedName>
</protein>
<evidence type="ECO:0000256" key="3">
    <source>
        <dbReference type="ARBA" id="ARBA00022840"/>
    </source>
</evidence>
<name>A0A9D2JGM6_9FIRM</name>
<dbReference type="InterPro" id="IPR001518">
    <property type="entry name" value="Arginosuc_synth"/>
</dbReference>
<dbReference type="EMBL" id="DXBO01000060">
    <property type="protein sequence ID" value="HIZ47964.1"/>
    <property type="molecule type" value="Genomic_DNA"/>
</dbReference>
<dbReference type="GO" id="GO:0005524">
    <property type="term" value="F:ATP binding"/>
    <property type="evidence" value="ECO:0007669"/>
    <property type="project" value="UniProtKB-KW"/>
</dbReference>
<dbReference type="PANTHER" id="PTHR11587">
    <property type="entry name" value="ARGININOSUCCINATE SYNTHASE"/>
    <property type="match status" value="1"/>
</dbReference>
<dbReference type="InterPro" id="IPR018223">
    <property type="entry name" value="Arginosuc_synth_CS"/>
</dbReference>
<dbReference type="SUPFAM" id="SSF52402">
    <property type="entry name" value="Adenine nucleotide alpha hydrolases-like"/>
    <property type="match status" value="1"/>
</dbReference>
<comment type="caution">
    <text evidence="5">The sequence shown here is derived from an EMBL/GenBank/DDBJ whole genome shotgun (WGS) entry which is preliminary data.</text>
</comment>
<dbReference type="PROSITE" id="PS00564">
    <property type="entry name" value="ARGININOSUCCIN_SYN_1"/>
    <property type="match status" value="1"/>
</dbReference>
<evidence type="ECO:0000313" key="6">
    <source>
        <dbReference type="Proteomes" id="UP000824031"/>
    </source>
</evidence>
<evidence type="ECO:0000256" key="2">
    <source>
        <dbReference type="ARBA" id="ARBA00022741"/>
    </source>
</evidence>
<feature type="non-terminal residue" evidence="5">
    <location>
        <position position="63"/>
    </location>
</feature>
<dbReference type="GO" id="GO:0006526">
    <property type="term" value="P:L-arginine biosynthetic process"/>
    <property type="evidence" value="ECO:0007669"/>
    <property type="project" value="InterPro"/>
</dbReference>
<dbReference type="GO" id="GO:0000053">
    <property type="term" value="P:argininosuccinate metabolic process"/>
    <property type="evidence" value="ECO:0007669"/>
    <property type="project" value="TreeGrafter"/>
</dbReference>
<dbReference type="AlphaFoldDB" id="A0A9D2JGM6"/>
<keyword evidence="1" id="KW-0436">Ligase</keyword>
<gene>
    <name evidence="5" type="ORF">H9810_04520</name>
</gene>
<reference evidence="5" key="1">
    <citation type="journal article" date="2021" name="PeerJ">
        <title>Extensive microbial diversity within the chicken gut microbiome revealed by metagenomics and culture.</title>
        <authorList>
            <person name="Gilroy R."/>
            <person name="Ravi A."/>
            <person name="Getino M."/>
            <person name="Pursley I."/>
            <person name="Horton D.L."/>
            <person name="Alikhan N.F."/>
            <person name="Baker D."/>
            <person name="Gharbi K."/>
            <person name="Hall N."/>
            <person name="Watson M."/>
            <person name="Adriaenssens E.M."/>
            <person name="Foster-Nyarko E."/>
            <person name="Jarju S."/>
            <person name="Secka A."/>
            <person name="Antonio M."/>
            <person name="Oren A."/>
            <person name="Chaudhuri R.R."/>
            <person name="La Ragione R."/>
            <person name="Hildebrand F."/>
            <person name="Pallen M.J."/>
        </authorList>
    </citation>
    <scope>NUCLEOTIDE SEQUENCE</scope>
    <source>
        <strain evidence="5">3436</strain>
    </source>
</reference>
<dbReference type="Proteomes" id="UP000824031">
    <property type="component" value="Unassembled WGS sequence"/>
</dbReference>
<dbReference type="InterPro" id="IPR014729">
    <property type="entry name" value="Rossmann-like_a/b/a_fold"/>
</dbReference>
<reference evidence="5" key="2">
    <citation type="submission" date="2021-04" db="EMBL/GenBank/DDBJ databases">
        <authorList>
            <person name="Gilroy R."/>
        </authorList>
    </citation>
    <scope>NUCLEOTIDE SEQUENCE</scope>
    <source>
        <strain evidence="5">3436</strain>
    </source>
</reference>
<dbReference type="Pfam" id="PF00764">
    <property type="entry name" value="Arginosuc_synth"/>
    <property type="match status" value="1"/>
</dbReference>
<evidence type="ECO:0000259" key="4">
    <source>
        <dbReference type="Pfam" id="PF00764"/>
    </source>
</evidence>
<evidence type="ECO:0000313" key="5">
    <source>
        <dbReference type="EMBL" id="HIZ47964.1"/>
    </source>
</evidence>